<keyword evidence="3" id="KW-1185">Reference proteome</keyword>
<keyword evidence="1" id="KW-0812">Transmembrane</keyword>
<reference evidence="2 3" key="1">
    <citation type="submission" date="2016-07" db="EMBL/GenBank/DDBJ databases">
        <title>Pervasive Adenine N6-methylation of Active Genes in Fungi.</title>
        <authorList>
            <consortium name="DOE Joint Genome Institute"/>
            <person name="Mondo S.J."/>
            <person name="Dannebaum R.O."/>
            <person name="Kuo R.C."/>
            <person name="Labutti K."/>
            <person name="Haridas S."/>
            <person name="Kuo A."/>
            <person name="Salamov A."/>
            <person name="Ahrendt S.R."/>
            <person name="Lipzen A."/>
            <person name="Sullivan W."/>
            <person name="Andreopoulos W.B."/>
            <person name="Clum A."/>
            <person name="Lindquist E."/>
            <person name="Daum C."/>
            <person name="Ramamoorthy G.K."/>
            <person name="Gryganskyi A."/>
            <person name="Culley D."/>
            <person name="Magnuson J.K."/>
            <person name="James T.Y."/>
            <person name="O'Malley M.A."/>
            <person name="Stajich J.E."/>
            <person name="Spatafora J.W."/>
            <person name="Visel A."/>
            <person name="Grigoriev I.V."/>
        </authorList>
    </citation>
    <scope>NUCLEOTIDE SEQUENCE [LARGE SCALE GENOMIC DNA]</scope>
    <source>
        <strain evidence="2 3">NRRL 1336</strain>
    </source>
</reference>
<protein>
    <submittedName>
        <fullName evidence="2">Uncharacterized protein</fullName>
    </submittedName>
</protein>
<dbReference type="Proteomes" id="UP000193560">
    <property type="component" value="Unassembled WGS sequence"/>
</dbReference>
<keyword evidence="1" id="KW-0472">Membrane</keyword>
<name>A0A1X2IKY9_9FUNG</name>
<evidence type="ECO:0000256" key="1">
    <source>
        <dbReference type="SAM" id="Phobius"/>
    </source>
</evidence>
<comment type="caution">
    <text evidence="2">The sequence shown here is derived from an EMBL/GenBank/DDBJ whole genome shotgun (WGS) entry which is preliminary data.</text>
</comment>
<organism evidence="2 3">
    <name type="scientific">Absidia repens</name>
    <dbReference type="NCBI Taxonomy" id="90262"/>
    <lineage>
        <taxon>Eukaryota</taxon>
        <taxon>Fungi</taxon>
        <taxon>Fungi incertae sedis</taxon>
        <taxon>Mucoromycota</taxon>
        <taxon>Mucoromycotina</taxon>
        <taxon>Mucoromycetes</taxon>
        <taxon>Mucorales</taxon>
        <taxon>Cunninghamellaceae</taxon>
        <taxon>Absidia</taxon>
    </lineage>
</organism>
<dbReference type="EMBL" id="MCGE01000008">
    <property type="protein sequence ID" value="ORZ18453.1"/>
    <property type="molecule type" value="Genomic_DNA"/>
</dbReference>
<keyword evidence="1" id="KW-1133">Transmembrane helix</keyword>
<proteinExistence type="predicted"/>
<feature type="transmembrane region" description="Helical" evidence="1">
    <location>
        <begin position="20"/>
        <end position="41"/>
    </location>
</feature>
<evidence type="ECO:0000313" key="3">
    <source>
        <dbReference type="Proteomes" id="UP000193560"/>
    </source>
</evidence>
<dbReference type="AlphaFoldDB" id="A0A1X2IKY9"/>
<accession>A0A1X2IKY9</accession>
<evidence type="ECO:0000313" key="2">
    <source>
        <dbReference type="EMBL" id="ORZ18453.1"/>
    </source>
</evidence>
<sequence length="59" mass="6776">MKNINIFGKTAAQRKVAITVIWGVSRSYSIIITTILMCSITREGNYMMTRRMTQHIRIG</sequence>
<gene>
    <name evidence="2" type="ORF">BCR42DRAFT_410858</name>
</gene>